<proteinExistence type="predicted"/>
<accession>A0ABV6HIF9</accession>
<keyword evidence="2" id="KW-1185">Reference proteome</keyword>
<evidence type="ECO:0000313" key="2">
    <source>
        <dbReference type="Proteomes" id="UP001589774"/>
    </source>
</evidence>
<name>A0ABV6HIF9_9SPHI</name>
<gene>
    <name evidence="1" type="ORF">ACFFI0_10155</name>
</gene>
<organism evidence="1 2">
    <name type="scientific">Olivibacter oleidegradans</name>
    <dbReference type="NCBI Taxonomy" id="760123"/>
    <lineage>
        <taxon>Bacteria</taxon>
        <taxon>Pseudomonadati</taxon>
        <taxon>Bacteroidota</taxon>
        <taxon>Sphingobacteriia</taxon>
        <taxon>Sphingobacteriales</taxon>
        <taxon>Sphingobacteriaceae</taxon>
        <taxon>Olivibacter</taxon>
    </lineage>
</organism>
<evidence type="ECO:0000313" key="1">
    <source>
        <dbReference type="EMBL" id="MFC0318675.1"/>
    </source>
</evidence>
<dbReference type="Proteomes" id="UP001589774">
    <property type="component" value="Unassembled WGS sequence"/>
</dbReference>
<reference evidence="1 2" key="1">
    <citation type="submission" date="2024-09" db="EMBL/GenBank/DDBJ databases">
        <authorList>
            <person name="Sun Q."/>
            <person name="Mori K."/>
        </authorList>
    </citation>
    <scope>NUCLEOTIDE SEQUENCE [LARGE SCALE GENOMIC DNA]</scope>
    <source>
        <strain evidence="1 2">CCM 7765</strain>
    </source>
</reference>
<protein>
    <submittedName>
        <fullName evidence="1">Uncharacterized protein</fullName>
    </submittedName>
</protein>
<comment type="caution">
    <text evidence="1">The sequence shown here is derived from an EMBL/GenBank/DDBJ whole genome shotgun (WGS) entry which is preliminary data.</text>
</comment>
<sequence length="204" mass="23842">MIMTIDNQISQFAYQTIKDFFNEYPFGIHSELLYDIISICAIDEKSGISDNRKYSLVSFLERCNKLLIEIQPTEAAFKTHQIPQRNHNLKESKSLLCQPFFEREPTAEHIEKRFNYDQYIDNKLIKLLSGKQPQPADILTRFFVRYGLKEALDLLASLKSETSDRNETVKFKGDLKHLLFALYTSFKEETVKPLIKKKGECYAK</sequence>
<dbReference type="EMBL" id="JBHLWO010000002">
    <property type="protein sequence ID" value="MFC0318675.1"/>
    <property type="molecule type" value="Genomic_DNA"/>
</dbReference>